<dbReference type="SUPFAM" id="SSF53474">
    <property type="entry name" value="alpha/beta-Hydrolases"/>
    <property type="match status" value="1"/>
</dbReference>
<keyword evidence="3" id="KW-1185">Reference proteome</keyword>
<gene>
    <name evidence="2" type="ORF">GCM10023196_077600</name>
</gene>
<dbReference type="Pfam" id="PF12697">
    <property type="entry name" value="Abhydrolase_6"/>
    <property type="match status" value="1"/>
</dbReference>
<dbReference type="Proteomes" id="UP001501442">
    <property type="component" value="Unassembled WGS sequence"/>
</dbReference>
<dbReference type="InterPro" id="IPR050228">
    <property type="entry name" value="Carboxylesterase_BioH"/>
</dbReference>
<feature type="domain" description="AB hydrolase-1" evidence="1">
    <location>
        <begin position="26"/>
        <end position="246"/>
    </location>
</feature>
<dbReference type="InterPro" id="IPR000073">
    <property type="entry name" value="AB_hydrolase_1"/>
</dbReference>
<dbReference type="Gene3D" id="3.40.50.1820">
    <property type="entry name" value="alpha/beta hydrolase"/>
    <property type="match status" value="1"/>
</dbReference>
<dbReference type="PRINTS" id="PR00111">
    <property type="entry name" value="ABHYDROLASE"/>
</dbReference>
<dbReference type="GO" id="GO:0016787">
    <property type="term" value="F:hydrolase activity"/>
    <property type="evidence" value="ECO:0007669"/>
    <property type="project" value="UniProtKB-KW"/>
</dbReference>
<sequence length="263" mass="27542">MATYTLSTAFGDIPLTVSERGQGRPVLLLHGGAGPTSVAGFADLMAARAPLRVLTPVNPGFAGTPRPDGLDSIRRLGELYRHLLDHLELSGVTVIGSSIGGWAAAELALASERVEQLVLVDAVGMESAEHPVADFFSLTLDQIADFSYANPDAYRIDPGALTDAQKAVTAGNRAALQAYGGRSMSDPSLESRLAGIAAPTLVVWGEADRIATPAYGRQYAAAIPGAAFQLMPDAGHLPQIETPEALLTIVDRFIGDPQLKSEA</sequence>
<protein>
    <submittedName>
        <fullName evidence="2">Alpha/beta hydrolase</fullName>
    </submittedName>
</protein>
<proteinExistence type="predicted"/>
<name>A0ABP8UMC1_9ACTN</name>
<dbReference type="EMBL" id="BAABHK010000014">
    <property type="protein sequence ID" value="GAA4634771.1"/>
    <property type="molecule type" value="Genomic_DNA"/>
</dbReference>
<keyword evidence="2" id="KW-0378">Hydrolase</keyword>
<dbReference type="InterPro" id="IPR029058">
    <property type="entry name" value="AB_hydrolase_fold"/>
</dbReference>
<dbReference type="PANTHER" id="PTHR43194">
    <property type="entry name" value="HYDROLASE ALPHA/BETA FOLD FAMILY"/>
    <property type="match status" value="1"/>
</dbReference>
<organism evidence="2 3">
    <name type="scientific">Actinoallomurus vinaceus</name>
    <dbReference type="NCBI Taxonomy" id="1080074"/>
    <lineage>
        <taxon>Bacteria</taxon>
        <taxon>Bacillati</taxon>
        <taxon>Actinomycetota</taxon>
        <taxon>Actinomycetes</taxon>
        <taxon>Streptosporangiales</taxon>
        <taxon>Thermomonosporaceae</taxon>
        <taxon>Actinoallomurus</taxon>
    </lineage>
</organism>
<comment type="caution">
    <text evidence="2">The sequence shown here is derived from an EMBL/GenBank/DDBJ whole genome shotgun (WGS) entry which is preliminary data.</text>
</comment>
<evidence type="ECO:0000259" key="1">
    <source>
        <dbReference type="Pfam" id="PF12697"/>
    </source>
</evidence>
<dbReference type="RefSeq" id="WP_345437744.1">
    <property type="nucleotide sequence ID" value="NZ_BAABHK010000014.1"/>
</dbReference>
<evidence type="ECO:0000313" key="3">
    <source>
        <dbReference type="Proteomes" id="UP001501442"/>
    </source>
</evidence>
<dbReference type="PANTHER" id="PTHR43194:SF2">
    <property type="entry name" value="PEROXISOMAL MEMBRANE PROTEIN LPX1"/>
    <property type="match status" value="1"/>
</dbReference>
<reference evidence="3" key="1">
    <citation type="journal article" date="2019" name="Int. J. Syst. Evol. Microbiol.">
        <title>The Global Catalogue of Microorganisms (GCM) 10K type strain sequencing project: providing services to taxonomists for standard genome sequencing and annotation.</title>
        <authorList>
            <consortium name="The Broad Institute Genomics Platform"/>
            <consortium name="The Broad Institute Genome Sequencing Center for Infectious Disease"/>
            <person name="Wu L."/>
            <person name="Ma J."/>
        </authorList>
    </citation>
    <scope>NUCLEOTIDE SEQUENCE [LARGE SCALE GENOMIC DNA]</scope>
    <source>
        <strain evidence="3">JCM 17939</strain>
    </source>
</reference>
<evidence type="ECO:0000313" key="2">
    <source>
        <dbReference type="EMBL" id="GAA4634771.1"/>
    </source>
</evidence>
<accession>A0ABP8UMC1</accession>